<dbReference type="GO" id="GO:0102193">
    <property type="term" value="F:protein-ribulosamine 3-kinase activity"/>
    <property type="evidence" value="ECO:0007669"/>
    <property type="project" value="UniProtKB-EC"/>
</dbReference>
<dbReference type="AlphaFoldDB" id="A0A8K0T7B6"/>
<evidence type="ECO:0000256" key="1">
    <source>
        <dbReference type="ARBA" id="ARBA00011961"/>
    </source>
</evidence>
<gene>
    <name evidence="3" type="ORF">B0T11DRAFT_286579</name>
</gene>
<dbReference type="EMBL" id="JAGPXD010000005">
    <property type="protein sequence ID" value="KAH7353293.1"/>
    <property type="molecule type" value="Genomic_DNA"/>
</dbReference>
<keyword evidence="3" id="KW-0418">Kinase</keyword>
<comment type="catalytic activity">
    <reaction evidence="2">
        <text>N(6)-D-ribulosyl-L-lysyl-[protein] + ATP = N(6)-(3-O-phospho-D-ribulosyl)-L-lysyl-[protein] + ADP + H(+)</text>
        <dbReference type="Rhea" id="RHEA:48432"/>
        <dbReference type="Rhea" id="RHEA-COMP:12103"/>
        <dbReference type="Rhea" id="RHEA-COMP:12104"/>
        <dbReference type="ChEBI" id="CHEBI:15378"/>
        <dbReference type="ChEBI" id="CHEBI:30616"/>
        <dbReference type="ChEBI" id="CHEBI:90418"/>
        <dbReference type="ChEBI" id="CHEBI:90420"/>
        <dbReference type="ChEBI" id="CHEBI:456216"/>
        <dbReference type="EC" id="2.7.1.172"/>
    </reaction>
    <physiologicalReaction direction="left-to-right" evidence="2">
        <dbReference type="Rhea" id="RHEA:48433"/>
    </physiologicalReaction>
</comment>
<dbReference type="Pfam" id="PF03881">
    <property type="entry name" value="Fructosamin_kin"/>
    <property type="match status" value="1"/>
</dbReference>
<organism evidence="3 4">
    <name type="scientific">Plectosphaerella cucumerina</name>
    <dbReference type="NCBI Taxonomy" id="40658"/>
    <lineage>
        <taxon>Eukaryota</taxon>
        <taxon>Fungi</taxon>
        <taxon>Dikarya</taxon>
        <taxon>Ascomycota</taxon>
        <taxon>Pezizomycotina</taxon>
        <taxon>Sordariomycetes</taxon>
        <taxon>Hypocreomycetidae</taxon>
        <taxon>Glomerellales</taxon>
        <taxon>Plectosphaerellaceae</taxon>
        <taxon>Plectosphaerella</taxon>
    </lineage>
</organism>
<evidence type="ECO:0000313" key="3">
    <source>
        <dbReference type="EMBL" id="KAH7353293.1"/>
    </source>
</evidence>
<evidence type="ECO:0000313" key="4">
    <source>
        <dbReference type="Proteomes" id="UP000813385"/>
    </source>
</evidence>
<dbReference type="Gene3D" id="3.90.1200.10">
    <property type="match status" value="1"/>
</dbReference>
<dbReference type="PANTHER" id="PTHR12149:SF8">
    <property type="entry name" value="PROTEIN-RIBULOSAMINE 3-KINASE"/>
    <property type="match status" value="1"/>
</dbReference>
<reference evidence="3" key="1">
    <citation type="journal article" date="2021" name="Nat. Commun.">
        <title>Genetic determinants of endophytism in the Arabidopsis root mycobiome.</title>
        <authorList>
            <person name="Mesny F."/>
            <person name="Miyauchi S."/>
            <person name="Thiergart T."/>
            <person name="Pickel B."/>
            <person name="Atanasova L."/>
            <person name="Karlsson M."/>
            <person name="Huettel B."/>
            <person name="Barry K.W."/>
            <person name="Haridas S."/>
            <person name="Chen C."/>
            <person name="Bauer D."/>
            <person name="Andreopoulos W."/>
            <person name="Pangilinan J."/>
            <person name="LaButti K."/>
            <person name="Riley R."/>
            <person name="Lipzen A."/>
            <person name="Clum A."/>
            <person name="Drula E."/>
            <person name="Henrissat B."/>
            <person name="Kohler A."/>
            <person name="Grigoriev I.V."/>
            <person name="Martin F.M."/>
            <person name="Hacquard S."/>
        </authorList>
    </citation>
    <scope>NUCLEOTIDE SEQUENCE</scope>
    <source>
        <strain evidence="3">MPI-CAGE-AT-0016</strain>
    </source>
</reference>
<dbReference type="PANTHER" id="PTHR12149">
    <property type="entry name" value="FRUCTOSAMINE 3 KINASE-RELATED PROTEIN"/>
    <property type="match status" value="1"/>
</dbReference>
<dbReference type="InterPro" id="IPR016477">
    <property type="entry name" value="Fructo-/Ketosamine-3-kinase"/>
</dbReference>
<name>A0A8K0T7B6_9PEZI</name>
<proteinExistence type="predicted"/>
<keyword evidence="3" id="KW-0808">Transferase</keyword>
<dbReference type="GO" id="GO:0016301">
    <property type="term" value="F:kinase activity"/>
    <property type="evidence" value="ECO:0007669"/>
    <property type="project" value="UniProtKB-KW"/>
</dbReference>
<protein>
    <recommendedName>
        <fullName evidence="1">protein-ribulosamine 3-kinase</fullName>
        <ecNumber evidence="1">2.7.1.172</ecNumber>
    </recommendedName>
</protein>
<dbReference type="Proteomes" id="UP000813385">
    <property type="component" value="Unassembled WGS sequence"/>
</dbReference>
<dbReference type="SUPFAM" id="SSF56112">
    <property type="entry name" value="Protein kinase-like (PK-like)"/>
    <property type="match status" value="1"/>
</dbReference>
<dbReference type="InterPro" id="IPR011009">
    <property type="entry name" value="Kinase-like_dom_sf"/>
</dbReference>
<dbReference type="OrthoDB" id="5772781at2759"/>
<comment type="caution">
    <text evidence="3">The sequence shown here is derived from an EMBL/GenBank/DDBJ whole genome shotgun (WGS) entry which is preliminary data.</text>
</comment>
<evidence type="ECO:0000256" key="2">
    <source>
        <dbReference type="ARBA" id="ARBA00048655"/>
    </source>
</evidence>
<keyword evidence="4" id="KW-1185">Reference proteome</keyword>
<sequence>MESQGRATEAFSIQDVLARLDGGFPFDEAVIEALPKDVTYTSVEPFGTSAWTVTGRVTAHRADGSAQLFFLKVAAGEHGRLMLGGEHESSKLIYSVMPDFIPKPYGFGRYKVQEPATYFYMSEFIDLDVTTAPNPEEFMGRLAQLHKTSQSPNGKFGFDVVTYDGNIPHTVGWESNWVDFFRNLFMGACALDAANNEPWPDLDRAVRQMGEAVIPRLLGGLRQSGSNDPVKPCLIHGDLWELNRGIDMETGDNVVYDASSYYAHNEMEFGNWRSELNTFFRSKSYMAHYLRHFPAAEPVDEFDDRNRLYSIKVAINYSAMRPGSVRRKTAYNNMCYLIDKYAPIDGIDKYDPRLDPSVTGAHFQVYSASD</sequence>
<accession>A0A8K0T7B6</accession>
<dbReference type="EC" id="2.7.1.172" evidence="1"/>